<dbReference type="PANTHER" id="PTHR47371:SF3">
    <property type="entry name" value="PHOSPHOGLYCEROL TRANSFERASE I"/>
    <property type="match status" value="1"/>
</dbReference>
<keyword evidence="9" id="KW-1185">Reference proteome</keyword>
<dbReference type="Proteomes" id="UP001216189">
    <property type="component" value="Unassembled WGS sequence"/>
</dbReference>
<accession>A0ABT5V1N5</accession>
<dbReference type="Pfam" id="PF00884">
    <property type="entry name" value="Sulfatase"/>
    <property type="match status" value="1"/>
</dbReference>
<evidence type="ECO:0000259" key="7">
    <source>
        <dbReference type="Pfam" id="PF00884"/>
    </source>
</evidence>
<dbReference type="PANTHER" id="PTHR47371">
    <property type="entry name" value="LIPOTEICHOIC ACID SYNTHASE"/>
    <property type="match status" value="1"/>
</dbReference>
<proteinExistence type="predicted"/>
<dbReference type="InterPro" id="IPR050448">
    <property type="entry name" value="OpgB/LTA_synthase_biosynth"/>
</dbReference>
<feature type="transmembrane region" description="Helical" evidence="6">
    <location>
        <begin position="29"/>
        <end position="46"/>
    </location>
</feature>
<dbReference type="CDD" id="cd16015">
    <property type="entry name" value="LTA_synthase"/>
    <property type="match status" value="1"/>
</dbReference>
<comment type="subcellular location">
    <subcellularLocation>
        <location evidence="1">Cell membrane</location>
        <topology evidence="1">Multi-pass membrane protein</topology>
    </subcellularLocation>
</comment>
<dbReference type="EMBL" id="JARBFT010000011">
    <property type="protein sequence ID" value="MDE1515572.1"/>
    <property type="molecule type" value="Genomic_DNA"/>
</dbReference>
<feature type="transmembrane region" description="Helical" evidence="6">
    <location>
        <begin position="58"/>
        <end position="84"/>
    </location>
</feature>
<gene>
    <name evidence="8" type="ORF">PUN32_11175</name>
</gene>
<dbReference type="SUPFAM" id="SSF53649">
    <property type="entry name" value="Alkaline phosphatase-like"/>
    <property type="match status" value="1"/>
</dbReference>
<comment type="caution">
    <text evidence="8">The sequence shown here is derived from an EMBL/GenBank/DDBJ whole genome shotgun (WGS) entry which is preliminary data.</text>
</comment>
<evidence type="ECO:0000256" key="4">
    <source>
        <dbReference type="ARBA" id="ARBA00022989"/>
    </source>
</evidence>
<sequence>MHYVDLFIFGLWEDDSKAVLINLWRDYPIIRSALVGLAIGGLAYYSSRRFLGSRIGKLSLGFAWHWGFTALLIIISVMLTFLIARGSLDSHPLKRYHASVSAFKPLNMLTPNVFMALDWAISDHLQQQKFEPVSQQVLTDQMQKMLGQATPEYQTPVNDYLRDNPPHVVVAMMESMGMNILVEDDPQTNDLLGRLRPYWQQGFLFERFMAGTTGTIDSLVMTLFHSPIATISHSSIQNIALPSSAILPYKRAGYKVAFLYGGNGMWRNLANYLPVQGFDRVYDENDIIEVFPEAEQYAGAWGVPDGYLFQFANQLLEQAQQPTMLFIMTVTNHSPYKVPSYYQPKPTAISHRLSSLIGYQGEQAKVLLNTFQYAADALGQFIERIKQSATLQNNTVVAVAGDHRMRYSSTDKTSEYALTYAVPFYLNVPTSILQHVPVNYDPLRIGSHRDLFPTLYHLSLSDQRYISLGGENLLSVDEVSNIGFNTTRTINQQGAFNSDGSGLFYEWDKHHPLFNQAEPTDQPVPDWGKQYSQLQDYYLRSQILPITP</sequence>
<name>A0ABT5V1N5_9VIBR</name>
<evidence type="ECO:0000256" key="3">
    <source>
        <dbReference type="ARBA" id="ARBA00022692"/>
    </source>
</evidence>
<protein>
    <submittedName>
        <fullName evidence="8">LTA synthase family protein</fullName>
    </submittedName>
</protein>
<dbReference type="InterPro" id="IPR017850">
    <property type="entry name" value="Alkaline_phosphatase_core_sf"/>
</dbReference>
<keyword evidence="3 6" id="KW-0812">Transmembrane</keyword>
<feature type="domain" description="Sulfatase N-terminal" evidence="7">
    <location>
        <begin position="166"/>
        <end position="458"/>
    </location>
</feature>
<keyword evidence="2" id="KW-1003">Cell membrane</keyword>
<evidence type="ECO:0000313" key="8">
    <source>
        <dbReference type="EMBL" id="MDE1515572.1"/>
    </source>
</evidence>
<evidence type="ECO:0000256" key="1">
    <source>
        <dbReference type="ARBA" id="ARBA00004651"/>
    </source>
</evidence>
<dbReference type="RefSeq" id="WP_274723290.1">
    <property type="nucleotide sequence ID" value="NZ_JARBFT010000011.1"/>
</dbReference>
<evidence type="ECO:0000313" key="9">
    <source>
        <dbReference type="Proteomes" id="UP001216189"/>
    </source>
</evidence>
<keyword evidence="5 6" id="KW-0472">Membrane</keyword>
<reference evidence="8 9" key="1">
    <citation type="submission" date="2023-02" db="EMBL/GenBank/DDBJ databases">
        <title>Vibrio intestini sp. nov., a close relative of Vibrio cholerae isolated from the intestine of Healthy Culter dabryi.</title>
        <authorList>
            <person name="Wu N."/>
        </authorList>
    </citation>
    <scope>NUCLEOTIDE SEQUENCE [LARGE SCALE GENOMIC DNA]</scope>
    <source>
        <strain evidence="8 9">DSL-7</strain>
    </source>
</reference>
<evidence type="ECO:0000256" key="5">
    <source>
        <dbReference type="ARBA" id="ARBA00023136"/>
    </source>
</evidence>
<organism evidence="8 9">
    <name type="scientific">Vibrio chanodichtyis</name>
    <dbReference type="NCBI Taxonomy" id="3027932"/>
    <lineage>
        <taxon>Bacteria</taxon>
        <taxon>Pseudomonadati</taxon>
        <taxon>Pseudomonadota</taxon>
        <taxon>Gammaproteobacteria</taxon>
        <taxon>Vibrionales</taxon>
        <taxon>Vibrionaceae</taxon>
        <taxon>Vibrio</taxon>
    </lineage>
</organism>
<evidence type="ECO:0000256" key="2">
    <source>
        <dbReference type="ARBA" id="ARBA00022475"/>
    </source>
</evidence>
<keyword evidence="4 6" id="KW-1133">Transmembrane helix</keyword>
<dbReference type="InterPro" id="IPR000917">
    <property type="entry name" value="Sulfatase_N"/>
</dbReference>
<dbReference type="Gene3D" id="3.40.720.10">
    <property type="entry name" value="Alkaline Phosphatase, subunit A"/>
    <property type="match status" value="1"/>
</dbReference>
<evidence type="ECO:0000256" key="6">
    <source>
        <dbReference type="SAM" id="Phobius"/>
    </source>
</evidence>